<organism evidence="6 7">
    <name type="scientific">Gracilibacillus boraciitolerans JCM 21714</name>
    <dbReference type="NCBI Taxonomy" id="1298598"/>
    <lineage>
        <taxon>Bacteria</taxon>
        <taxon>Bacillati</taxon>
        <taxon>Bacillota</taxon>
        <taxon>Bacilli</taxon>
        <taxon>Bacillales</taxon>
        <taxon>Bacillaceae</taxon>
        <taxon>Gracilibacillus</taxon>
    </lineage>
</organism>
<dbReference type="GO" id="GO:0009341">
    <property type="term" value="C:beta-galactosidase complex"/>
    <property type="evidence" value="ECO:0007669"/>
    <property type="project" value="InterPro"/>
</dbReference>
<sequence length="197" mass="22894">MQVVYENEPFWAAPHHEWHLNSSLYHPYQKKTFPVGTIDMEEKDNSYTIMGEGFNVSFDKYTSSLSSYIVNGKELMKSPMLPNYWRAMTDNDIGTHFDRTSNEWRKASLNRSLIDLRVAFDVSCVLVETHYQLPTTTTSITTIRYTIHASNKVEIENLLQPGKGSSDIPEIGMRFELSDSFDKMEWYGKGPHETYWD</sequence>
<dbReference type="InterPro" id="IPR050347">
    <property type="entry name" value="Bact_Beta-galactosidase"/>
</dbReference>
<dbReference type="Pfam" id="PF02929">
    <property type="entry name" value="Bgal_small_N"/>
    <property type="match status" value="1"/>
</dbReference>
<dbReference type="InterPro" id="IPR004199">
    <property type="entry name" value="B-gal_small/dom_5"/>
</dbReference>
<dbReference type="PANTHER" id="PTHR46323:SF2">
    <property type="entry name" value="BETA-GALACTOSIDASE"/>
    <property type="match status" value="1"/>
</dbReference>
<proteinExistence type="predicted"/>
<dbReference type="InterPro" id="IPR011013">
    <property type="entry name" value="Gal_mutarotase_sf_dom"/>
</dbReference>
<gene>
    <name evidence="6" type="ORF">JCM21714_4529</name>
</gene>
<dbReference type="EC" id="3.2.1.23" evidence="2"/>
<protein>
    <recommendedName>
        <fullName evidence="2">beta-galactosidase</fullName>
        <ecNumber evidence="2">3.2.1.23</ecNumber>
    </recommendedName>
</protein>
<evidence type="ECO:0000313" key="6">
    <source>
        <dbReference type="EMBL" id="GAE95308.1"/>
    </source>
</evidence>
<feature type="domain" description="Beta galactosidase small chain/" evidence="5">
    <location>
        <begin position="48"/>
        <end position="197"/>
    </location>
</feature>
<evidence type="ECO:0000259" key="5">
    <source>
        <dbReference type="SMART" id="SM01038"/>
    </source>
</evidence>
<evidence type="ECO:0000256" key="3">
    <source>
        <dbReference type="ARBA" id="ARBA00022801"/>
    </source>
</evidence>
<keyword evidence="7" id="KW-1185">Reference proteome</keyword>
<dbReference type="InterPro" id="IPR014718">
    <property type="entry name" value="GH-type_carb-bd"/>
</dbReference>
<dbReference type="PANTHER" id="PTHR46323">
    <property type="entry name" value="BETA-GALACTOSIDASE"/>
    <property type="match status" value="1"/>
</dbReference>
<dbReference type="EMBL" id="BAVS01000048">
    <property type="protein sequence ID" value="GAE95308.1"/>
    <property type="molecule type" value="Genomic_DNA"/>
</dbReference>
<reference evidence="6 7" key="1">
    <citation type="journal article" date="2014" name="Genome Announc.">
        <title>Draft Genome Sequence of the Boron-Tolerant and Moderately Halotolerant Bacterium Gracilibacillus boraciitolerans JCM 21714T.</title>
        <authorList>
            <person name="Ahmed I."/>
            <person name="Oshima K."/>
            <person name="Suda W."/>
            <person name="Kitamura K."/>
            <person name="Iida T."/>
            <person name="Ohmori Y."/>
            <person name="Fujiwara T."/>
            <person name="Hattori M."/>
            <person name="Ohkuma M."/>
        </authorList>
    </citation>
    <scope>NUCLEOTIDE SEQUENCE [LARGE SCALE GENOMIC DNA]</scope>
    <source>
        <strain evidence="6 7">JCM 21714</strain>
    </source>
</reference>
<accession>W4VQR7</accession>
<dbReference type="Gene3D" id="2.70.98.10">
    <property type="match status" value="1"/>
</dbReference>
<comment type="caution">
    <text evidence="6">The sequence shown here is derived from an EMBL/GenBank/DDBJ whole genome shotgun (WGS) entry which is preliminary data.</text>
</comment>
<dbReference type="GO" id="GO:0005990">
    <property type="term" value="P:lactose catabolic process"/>
    <property type="evidence" value="ECO:0007669"/>
    <property type="project" value="TreeGrafter"/>
</dbReference>
<keyword evidence="4" id="KW-0326">Glycosidase</keyword>
<dbReference type="SMART" id="SM01038">
    <property type="entry name" value="Bgal_small_N"/>
    <property type="match status" value="1"/>
</dbReference>
<dbReference type="AlphaFoldDB" id="W4VQR7"/>
<dbReference type="Proteomes" id="UP000019102">
    <property type="component" value="Unassembled WGS sequence"/>
</dbReference>
<evidence type="ECO:0000313" key="7">
    <source>
        <dbReference type="Proteomes" id="UP000019102"/>
    </source>
</evidence>
<keyword evidence="3" id="KW-0378">Hydrolase</keyword>
<evidence type="ECO:0000256" key="1">
    <source>
        <dbReference type="ARBA" id="ARBA00001412"/>
    </source>
</evidence>
<dbReference type="STRING" id="1298598.JCM21714_4529"/>
<name>W4VQR7_9BACI</name>
<comment type="catalytic activity">
    <reaction evidence="1">
        <text>Hydrolysis of terminal non-reducing beta-D-galactose residues in beta-D-galactosides.</text>
        <dbReference type="EC" id="3.2.1.23"/>
    </reaction>
</comment>
<evidence type="ECO:0000256" key="2">
    <source>
        <dbReference type="ARBA" id="ARBA00012756"/>
    </source>
</evidence>
<dbReference type="eggNOG" id="COG3250">
    <property type="taxonomic scope" value="Bacteria"/>
</dbReference>
<dbReference type="GO" id="GO:0030246">
    <property type="term" value="F:carbohydrate binding"/>
    <property type="evidence" value="ECO:0007669"/>
    <property type="project" value="InterPro"/>
</dbReference>
<evidence type="ECO:0000256" key="4">
    <source>
        <dbReference type="ARBA" id="ARBA00023295"/>
    </source>
</evidence>
<dbReference type="SUPFAM" id="SSF74650">
    <property type="entry name" value="Galactose mutarotase-like"/>
    <property type="match status" value="1"/>
</dbReference>
<dbReference type="GO" id="GO:0004565">
    <property type="term" value="F:beta-galactosidase activity"/>
    <property type="evidence" value="ECO:0007669"/>
    <property type="project" value="UniProtKB-EC"/>
</dbReference>